<dbReference type="Proteomes" id="UP000654108">
    <property type="component" value="Unassembled WGS sequence"/>
</dbReference>
<dbReference type="InterPro" id="IPR032710">
    <property type="entry name" value="NTF2-like_dom_sf"/>
</dbReference>
<sequence>MDEPWVLEERMWRGGGVAFGAAMAPDCLMAFAPVGILRNQAIVEGLEQAPRWSEIHMNQRITASPSADTMVLAYRATARREGAEPYEAWCTSTYIRLGGRWKIVQHQQSQILQD</sequence>
<accession>A0A927FXK0</accession>
<comment type="caution">
    <text evidence="2">The sequence shown here is derived from an EMBL/GenBank/DDBJ whole genome shotgun (WGS) entry which is preliminary data.</text>
</comment>
<protein>
    <submittedName>
        <fullName evidence="2">Nuclear transport factor 2 family protein</fullName>
    </submittedName>
</protein>
<reference evidence="2" key="1">
    <citation type="submission" date="2020-09" db="EMBL/GenBank/DDBJ databases">
        <title>Genome seq and assembly of Devosia sp.</title>
        <authorList>
            <person name="Chhetri G."/>
        </authorList>
    </citation>
    <scope>NUCLEOTIDE SEQUENCE</scope>
    <source>
        <strain evidence="2">PTR5</strain>
    </source>
</reference>
<dbReference type="Pfam" id="PF14534">
    <property type="entry name" value="DUF4440"/>
    <property type="match status" value="1"/>
</dbReference>
<feature type="domain" description="DUF4440" evidence="1">
    <location>
        <begin position="13"/>
        <end position="103"/>
    </location>
</feature>
<dbReference type="Gene3D" id="3.10.450.50">
    <property type="match status" value="1"/>
</dbReference>
<dbReference type="RefSeq" id="WP_191777557.1">
    <property type="nucleotide sequence ID" value="NZ_JACYFU010000004.1"/>
</dbReference>
<dbReference type="SUPFAM" id="SSF54427">
    <property type="entry name" value="NTF2-like"/>
    <property type="match status" value="1"/>
</dbReference>
<proteinExistence type="predicted"/>
<dbReference type="AlphaFoldDB" id="A0A927FXK0"/>
<keyword evidence="3" id="KW-1185">Reference proteome</keyword>
<organism evidence="2 3">
    <name type="scientific">Devosia oryzisoli</name>
    <dbReference type="NCBI Taxonomy" id="2774138"/>
    <lineage>
        <taxon>Bacteria</taxon>
        <taxon>Pseudomonadati</taxon>
        <taxon>Pseudomonadota</taxon>
        <taxon>Alphaproteobacteria</taxon>
        <taxon>Hyphomicrobiales</taxon>
        <taxon>Devosiaceae</taxon>
        <taxon>Devosia</taxon>
    </lineage>
</organism>
<dbReference type="EMBL" id="JACYFU010000004">
    <property type="protein sequence ID" value="MBD8066959.1"/>
    <property type="molecule type" value="Genomic_DNA"/>
</dbReference>
<evidence type="ECO:0000259" key="1">
    <source>
        <dbReference type="Pfam" id="PF14534"/>
    </source>
</evidence>
<evidence type="ECO:0000313" key="2">
    <source>
        <dbReference type="EMBL" id="MBD8066959.1"/>
    </source>
</evidence>
<dbReference type="InterPro" id="IPR027843">
    <property type="entry name" value="DUF4440"/>
</dbReference>
<gene>
    <name evidence="2" type="ORF">IC608_15915</name>
</gene>
<evidence type="ECO:0000313" key="3">
    <source>
        <dbReference type="Proteomes" id="UP000654108"/>
    </source>
</evidence>
<name>A0A927FXK0_9HYPH</name>